<dbReference type="EMBL" id="CANTFL010000146">
    <property type="protein sequence ID" value="CAI5715871.1"/>
    <property type="molecule type" value="Genomic_DNA"/>
</dbReference>
<feature type="compositionally biased region" description="Basic and acidic residues" evidence="1">
    <location>
        <begin position="29"/>
        <end position="52"/>
    </location>
</feature>
<dbReference type="PANTHER" id="PTHR22093:SF0">
    <property type="entry name" value="LEUKOCYTE RECEPTOR CLUSTER MEMBER 1"/>
    <property type="match status" value="1"/>
</dbReference>
<evidence type="ECO:0000313" key="2">
    <source>
        <dbReference type="EMBL" id="CAI5715871.1"/>
    </source>
</evidence>
<evidence type="ECO:0008006" key="4">
    <source>
        <dbReference type="Google" id="ProtNLM"/>
    </source>
</evidence>
<comment type="caution">
    <text evidence="2">The sequence shown here is derived from an EMBL/GenBank/DDBJ whole genome shotgun (WGS) entry which is preliminary data.</text>
</comment>
<sequence length="260" mass="30839">MGGGGLRILPHKSWHVWRRDNIERVLKDEREHEEKCRERDANERSREQERRAQQLVAKGRDPSSAPNKHVNLFETEESRASGRDVTRYKKTKEKGADETLGKHGQPPWYAQPERAQQELTARQERQNKRNLDLADPLQYMRPQKEPGQRSGSCSVRLEESEGRSWRTYVRTGPAGSDRRKYSGRYDCLSTSRDCKERTRRCRDDFEEKHVEKALKKSSKHRAKKRKHELCNDETLLEELRRERNDREASERRRAEKLMYG</sequence>
<accession>A0AAV0T7B1</accession>
<dbReference type="InterPro" id="IPR039875">
    <property type="entry name" value="LENG1-like"/>
</dbReference>
<organism evidence="2 3">
    <name type="scientific">Hyaloperonospora brassicae</name>
    <name type="common">Brassica downy mildew</name>
    <name type="synonym">Peronospora brassicae</name>
    <dbReference type="NCBI Taxonomy" id="162125"/>
    <lineage>
        <taxon>Eukaryota</taxon>
        <taxon>Sar</taxon>
        <taxon>Stramenopiles</taxon>
        <taxon>Oomycota</taxon>
        <taxon>Peronosporomycetes</taxon>
        <taxon>Peronosporales</taxon>
        <taxon>Peronosporaceae</taxon>
        <taxon>Hyaloperonospora</taxon>
    </lineage>
</organism>
<gene>
    <name evidence="2" type="ORF">HBR001_LOCUS1520</name>
</gene>
<evidence type="ECO:0000313" key="3">
    <source>
        <dbReference type="Proteomes" id="UP001162031"/>
    </source>
</evidence>
<dbReference type="PANTHER" id="PTHR22093">
    <property type="entry name" value="LEUKOCYTE RECEPTOR CLUSTER LRC MEMBER 1"/>
    <property type="match status" value="1"/>
</dbReference>
<feature type="compositionally biased region" description="Basic and acidic residues" evidence="1">
    <location>
        <begin position="76"/>
        <end position="101"/>
    </location>
</feature>
<evidence type="ECO:0000256" key="1">
    <source>
        <dbReference type="SAM" id="MobiDB-lite"/>
    </source>
</evidence>
<feature type="region of interest" description="Disordered" evidence="1">
    <location>
        <begin position="29"/>
        <end position="157"/>
    </location>
</feature>
<proteinExistence type="predicted"/>
<dbReference type="Proteomes" id="UP001162031">
    <property type="component" value="Unassembled WGS sequence"/>
</dbReference>
<protein>
    <recommendedName>
        <fullName evidence="4">CBF1-interacting co-repressor CIR N-terminal domain-containing protein</fullName>
    </recommendedName>
</protein>
<feature type="compositionally biased region" description="Basic and acidic residues" evidence="1">
    <location>
        <begin position="121"/>
        <end position="132"/>
    </location>
</feature>
<keyword evidence="3" id="KW-1185">Reference proteome</keyword>
<name>A0AAV0T7B1_HYABA</name>
<dbReference type="AlphaFoldDB" id="A0AAV0T7B1"/>
<reference evidence="2" key="1">
    <citation type="submission" date="2022-12" db="EMBL/GenBank/DDBJ databases">
        <authorList>
            <person name="Webb A."/>
        </authorList>
    </citation>
    <scope>NUCLEOTIDE SEQUENCE</scope>
    <source>
        <strain evidence="2">Hp1</strain>
    </source>
</reference>